<reference evidence="1 2" key="1">
    <citation type="submission" date="2020-08" db="EMBL/GenBank/DDBJ databases">
        <title>Genome public.</title>
        <authorList>
            <person name="Liu C."/>
            <person name="Sun Q."/>
        </authorList>
    </citation>
    <scope>NUCLEOTIDE SEQUENCE [LARGE SCALE GENOMIC DNA]</scope>
    <source>
        <strain evidence="1 2">NSJ-27</strain>
    </source>
</reference>
<gene>
    <name evidence="1" type="ORF">H8Z77_06990</name>
</gene>
<evidence type="ECO:0000313" key="1">
    <source>
        <dbReference type="EMBL" id="MBC5787761.1"/>
    </source>
</evidence>
<name>A0ABR7IRK7_9CLOT</name>
<accession>A0ABR7IRK7</accession>
<protein>
    <submittedName>
        <fullName evidence="1">Uncharacterized protein</fullName>
    </submittedName>
</protein>
<sequence>MQELINRIIQINQIADQKVKQAESEQQKAFNHLETEKVDVSDEIQSRATNRLGNFEDSEKRNAEESIKKIRHRYHMEKQRLQEIYDQNHKKWVDQLVNQVLHK</sequence>
<organism evidence="1 2">
    <name type="scientific">Clostridium facile</name>
    <dbReference type="NCBI Taxonomy" id="2763035"/>
    <lineage>
        <taxon>Bacteria</taxon>
        <taxon>Bacillati</taxon>
        <taxon>Bacillota</taxon>
        <taxon>Clostridia</taxon>
        <taxon>Eubacteriales</taxon>
        <taxon>Clostridiaceae</taxon>
        <taxon>Clostridium</taxon>
    </lineage>
</organism>
<dbReference type="Proteomes" id="UP000649151">
    <property type="component" value="Unassembled WGS sequence"/>
</dbReference>
<proteinExistence type="predicted"/>
<dbReference type="EMBL" id="JACOQK010000001">
    <property type="protein sequence ID" value="MBC5787761.1"/>
    <property type="molecule type" value="Genomic_DNA"/>
</dbReference>
<dbReference type="RefSeq" id="WP_069987233.1">
    <property type="nucleotide sequence ID" value="NZ_JACOQK010000001.1"/>
</dbReference>
<keyword evidence="2" id="KW-1185">Reference proteome</keyword>
<evidence type="ECO:0000313" key="2">
    <source>
        <dbReference type="Proteomes" id="UP000649151"/>
    </source>
</evidence>
<comment type="caution">
    <text evidence="1">The sequence shown here is derived from an EMBL/GenBank/DDBJ whole genome shotgun (WGS) entry which is preliminary data.</text>
</comment>